<dbReference type="Proteomes" id="UP000784294">
    <property type="component" value="Unassembled WGS sequence"/>
</dbReference>
<name>A0A448WFV5_9PLAT</name>
<feature type="compositionally biased region" description="Polar residues" evidence="1">
    <location>
        <begin position="76"/>
        <end position="88"/>
    </location>
</feature>
<dbReference type="AlphaFoldDB" id="A0A448WFV5"/>
<dbReference type="SUPFAM" id="SSF50044">
    <property type="entry name" value="SH3-domain"/>
    <property type="match status" value="1"/>
</dbReference>
<accession>A0A448WFV5</accession>
<organism evidence="2 3">
    <name type="scientific">Protopolystoma xenopodis</name>
    <dbReference type="NCBI Taxonomy" id="117903"/>
    <lineage>
        <taxon>Eukaryota</taxon>
        <taxon>Metazoa</taxon>
        <taxon>Spiralia</taxon>
        <taxon>Lophotrochozoa</taxon>
        <taxon>Platyhelminthes</taxon>
        <taxon>Monogenea</taxon>
        <taxon>Polyopisthocotylea</taxon>
        <taxon>Polystomatidea</taxon>
        <taxon>Polystomatidae</taxon>
        <taxon>Protopolystoma</taxon>
    </lineage>
</organism>
<protein>
    <recommendedName>
        <fullName evidence="4">SH3 domain-containing protein</fullName>
    </recommendedName>
</protein>
<evidence type="ECO:0000313" key="2">
    <source>
        <dbReference type="EMBL" id="VEL10783.1"/>
    </source>
</evidence>
<evidence type="ECO:0000256" key="1">
    <source>
        <dbReference type="SAM" id="MobiDB-lite"/>
    </source>
</evidence>
<evidence type="ECO:0008006" key="4">
    <source>
        <dbReference type="Google" id="ProtNLM"/>
    </source>
</evidence>
<gene>
    <name evidence="2" type="ORF">PXEA_LOCUS4223</name>
</gene>
<keyword evidence="3" id="KW-1185">Reference proteome</keyword>
<feature type="compositionally biased region" description="Polar residues" evidence="1">
    <location>
        <begin position="113"/>
        <end position="133"/>
    </location>
</feature>
<proteinExistence type="predicted"/>
<sequence length="133" mass="14540">MKSNGDEEEGWILAHKIDDDTIGYVPKAYVDEISLNTLNGMNEVSKCTSDSILDNCEEIHRSSEKGKMNKLELYANQANRSAKSTPISPNKPPRNFGPPPQSHRRPAGIHSPATVSSHVPLTHSTTTSSEADL</sequence>
<feature type="compositionally biased region" description="Pro residues" evidence="1">
    <location>
        <begin position="89"/>
        <end position="101"/>
    </location>
</feature>
<comment type="caution">
    <text evidence="2">The sequence shown here is derived from an EMBL/GenBank/DDBJ whole genome shotgun (WGS) entry which is preliminary data.</text>
</comment>
<reference evidence="2" key="1">
    <citation type="submission" date="2018-11" db="EMBL/GenBank/DDBJ databases">
        <authorList>
            <consortium name="Pathogen Informatics"/>
        </authorList>
    </citation>
    <scope>NUCLEOTIDE SEQUENCE</scope>
</reference>
<dbReference type="EMBL" id="CAAALY010009918">
    <property type="protein sequence ID" value="VEL10783.1"/>
    <property type="molecule type" value="Genomic_DNA"/>
</dbReference>
<evidence type="ECO:0000313" key="3">
    <source>
        <dbReference type="Proteomes" id="UP000784294"/>
    </source>
</evidence>
<dbReference type="InterPro" id="IPR036028">
    <property type="entry name" value="SH3-like_dom_sf"/>
</dbReference>
<feature type="region of interest" description="Disordered" evidence="1">
    <location>
        <begin position="74"/>
        <end position="133"/>
    </location>
</feature>